<dbReference type="PANTHER" id="PTHR11802">
    <property type="entry name" value="SERINE PROTEASE FAMILY S10 SERINE CARBOXYPEPTIDASE"/>
    <property type="match status" value="1"/>
</dbReference>
<comment type="caution">
    <text evidence="8">The sequence shown here is derived from an EMBL/GenBank/DDBJ whole genome shotgun (WGS) entry which is preliminary data.</text>
</comment>
<evidence type="ECO:0000256" key="2">
    <source>
        <dbReference type="ARBA" id="ARBA00022645"/>
    </source>
</evidence>
<evidence type="ECO:0000256" key="1">
    <source>
        <dbReference type="ARBA" id="ARBA00009431"/>
    </source>
</evidence>
<reference evidence="8 9" key="1">
    <citation type="submission" date="2021-08" db="EMBL/GenBank/DDBJ databases">
        <title>Draft Genome Sequence of Phanerochaete sordida strain YK-624.</title>
        <authorList>
            <person name="Mori T."/>
            <person name="Dohra H."/>
            <person name="Suzuki T."/>
            <person name="Kawagishi H."/>
            <person name="Hirai H."/>
        </authorList>
    </citation>
    <scope>NUCLEOTIDE SEQUENCE [LARGE SCALE GENOMIC DNA]</scope>
    <source>
        <strain evidence="8 9">YK-624</strain>
    </source>
</reference>
<dbReference type="Proteomes" id="UP000703269">
    <property type="component" value="Unassembled WGS sequence"/>
</dbReference>
<protein>
    <submittedName>
        <fullName evidence="8">Serine carboxypeptidase-like protein</fullName>
    </submittedName>
</protein>
<feature type="signal peptide" evidence="7">
    <location>
        <begin position="1"/>
        <end position="19"/>
    </location>
</feature>
<dbReference type="Gene3D" id="3.40.50.1820">
    <property type="entry name" value="alpha/beta hydrolase"/>
    <property type="match status" value="1"/>
</dbReference>
<sequence length="479" mass="52439">MFRLLLLTTTTALFAFCGGWSPSLTINSVGYGRGLEPFYHNVTTHDSLCLGGTSHSGHIGLAGDSEASPKRSFFWYFEAQHKHEDAPVILTIGGGPGSSGMANPLFGQSHCKVTENRTTVANQNAWSENYNLVALDHPVGVGFSYGTHVNNSRAAAHDAYDFLVKFFHLFPKLSNNKLILAGGSYGGVYIPHIATVIHEQNIALTLGRGKPGAARLNLDALMVSNPMSDLLSHKRWALQQRCYNTDFYNALTCTEAFARLPACLEAVQMAYMHDTRALRGHAMDACENVYPDRIPGRSLENVNVRCDGSIGDCMPESVWAAEFMNMPKTKATLGVPARLNFTFVNRQVHEEFVAEGDMVQQAYLLYEPLLKAGYRLLHYIGKLDANCAWPGVLSMLRLIRCQYQTAFLSAPDLPWVGEDATVRAIGPGAGNFTYVLVNGAGHFVTGDQPALVKKILHHWVENVPFELEAGGQDASGETP</sequence>
<dbReference type="OrthoDB" id="443318at2759"/>
<evidence type="ECO:0000256" key="6">
    <source>
        <dbReference type="ARBA" id="ARBA00023180"/>
    </source>
</evidence>
<evidence type="ECO:0000256" key="4">
    <source>
        <dbReference type="ARBA" id="ARBA00022729"/>
    </source>
</evidence>
<evidence type="ECO:0000313" key="8">
    <source>
        <dbReference type="EMBL" id="GJE90245.1"/>
    </source>
</evidence>
<dbReference type="Gene3D" id="1.10.287.410">
    <property type="match status" value="1"/>
</dbReference>
<keyword evidence="3" id="KW-0645">Protease</keyword>
<keyword evidence="6" id="KW-0325">Glycoprotein</keyword>
<dbReference type="GO" id="GO:0004185">
    <property type="term" value="F:serine-type carboxypeptidase activity"/>
    <property type="evidence" value="ECO:0007669"/>
    <property type="project" value="InterPro"/>
</dbReference>
<evidence type="ECO:0000313" key="9">
    <source>
        <dbReference type="Proteomes" id="UP000703269"/>
    </source>
</evidence>
<gene>
    <name evidence="8" type="ORF">PsYK624_063740</name>
</gene>
<keyword evidence="5" id="KW-0378">Hydrolase</keyword>
<evidence type="ECO:0000256" key="7">
    <source>
        <dbReference type="SAM" id="SignalP"/>
    </source>
</evidence>
<name>A0A9P3G969_9APHY</name>
<dbReference type="GO" id="GO:0006508">
    <property type="term" value="P:proteolysis"/>
    <property type="evidence" value="ECO:0007669"/>
    <property type="project" value="UniProtKB-KW"/>
</dbReference>
<keyword evidence="4 7" id="KW-0732">Signal</keyword>
<feature type="chain" id="PRO_5040229449" evidence="7">
    <location>
        <begin position="20"/>
        <end position="479"/>
    </location>
</feature>
<proteinExistence type="inferred from homology"/>
<dbReference type="AlphaFoldDB" id="A0A9P3G969"/>
<organism evidence="8 9">
    <name type="scientific">Phanerochaete sordida</name>
    <dbReference type="NCBI Taxonomy" id="48140"/>
    <lineage>
        <taxon>Eukaryota</taxon>
        <taxon>Fungi</taxon>
        <taxon>Dikarya</taxon>
        <taxon>Basidiomycota</taxon>
        <taxon>Agaricomycotina</taxon>
        <taxon>Agaricomycetes</taxon>
        <taxon>Polyporales</taxon>
        <taxon>Phanerochaetaceae</taxon>
        <taxon>Phanerochaete</taxon>
    </lineage>
</organism>
<evidence type="ECO:0000256" key="3">
    <source>
        <dbReference type="ARBA" id="ARBA00022670"/>
    </source>
</evidence>
<dbReference type="Pfam" id="PF00450">
    <property type="entry name" value="Peptidase_S10"/>
    <property type="match status" value="1"/>
</dbReference>
<evidence type="ECO:0000256" key="5">
    <source>
        <dbReference type="ARBA" id="ARBA00022801"/>
    </source>
</evidence>
<dbReference type="PRINTS" id="PR00724">
    <property type="entry name" value="CRBOXYPTASEC"/>
</dbReference>
<keyword evidence="9" id="KW-1185">Reference proteome</keyword>
<comment type="similarity">
    <text evidence="1">Belongs to the peptidase S10 family.</text>
</comment>
<dbReference type="PANTHER" id="PTHR11802:SF3">
    <property type="entry name" value="RETINOID-INDUCIBLE SERINE CARBOXYPEPTIDASE"/>
    <property type="match status" value="1"/>
</dbReference>
<dbReference type="SUPFAM" id="SSF53474">
    <property type="entry name" value="alpha/beta-Hydrolases"/>
    <property type="match status" value="1"/>
</dbReference>
<dbReference type="InterPro" id="IPR001563">
    <property type="entry name" value="Peptidase_S10"/>
</dbReference>
<accession>A0A9P3G969</accession>
<keyword evidence="2 8" id="KW-0121">Carboxypeptidase</keyword>
<dbReference type="InterPro" id="IPR029058">
    <property type="entry name" value="AB_hydrolase_fold"/>
</dbReference>
<dbReference type="EMBL" id="BPQB01000015">
    <property type="protein sequence ID" value="GJE90245.1"/>
    <property type="molecule type" value="Genomic_DNA"/>
</dbReference>